<dbReference type="PRINTS" id="PR00420">
    <property type="entry name" value="RNGMNOXGNASE"/>
</dbReference>
<dbReference type="GO" id="GO:0071949">
    <property type="term" value="F:FAD binding"/>
    <property type="evidence" value="ECO:0007669"/>
    <property type="project" value="InterPro"/>
</dbReference>
<dbReference type="SUPFAM" id="SSF51905">
    <property type="entry name" value="FAD/NAD(P)-binding domain"/>
    <property type="match status" value="1"/>
</dbReference>
<evidence type="ECO:0000259" key="7">
    <source>
        <dbReference type="Pfam" id="PF01494"/>
    </source>
</evidence>
<dbReference type="InterPro" id="IPR036188">
    <property type="entry name" value="FAD/NAD-bd_sf"/>
</dbReference>
<feature type="domain" description="FAD-binding" evidence="7">
    <location>
        <begin position="289"/>
        <end position="364"/>
    </location>
</feature>
<keyword evidence="4" id="KW-0274">FAD</keyword>
<dbReference type="PANTHER" id="PTHR47356:SF2">
    <property type="entry name" value="FAD-BINDING DOMAIN-CONTAINING PROTEIN-RELATED"/>
    <property type="match status" value="1"/>
</dbReference>
<dbReference type="Proteomes" id="UP000078240">
    <property type="component" value="Unassembled WGS sequence"/>
</dbReference>
<comment type="caution">
    <text evidence="8">The sequence shown here is derived from an EMBL/GenBank/DDBJ whole genome shotgun (WGS) entry which is preliminary data.</text>
</comment>
<dbReference type="Pfam" id="PF01494">
    <property type="entry name" value="FAD_binding_3"/>
    <property type="match status" value="2"/>
</dbReference>
<keyword evidence="3" id="KW-0285">Flavoprotein</keyword>
<proteinExistence type="inferred from homology"/>
<organism evidence="8 9">
    <name type="scientific">Purpureocillium lilacinum</name>
    <name type="common">Paecilomyces lilacinus</name>
    <dbReference type="NCBI Taxonomy" id="33203"/>
    <lineage>
        <taxon>Eukaryota</taxon>
        <taxon>Fungi</taxon>
        <taxon>Dikarya</taxon>
        <taxon>Ascomycota</taxon>
        <taxon>Pezizomycotina</taxon>
        <taxon>Sordariomycetes</taxon>
        <taxon>Hypocreomycetidae</taxon>
        <taxon>Hypocreales</taxon>
        <taxon>Ophiocordycipitaceae</taxon>
        <taxon>Purpureocillium</taxon>
    </lineage>
</organism>
<evidence type="ECO:0000256" key="4">
    <source>
        <dbReference type="ARBA" id="ARBA00022827"/>
    </source>
</evidence>
<protein>
    <submittedName>
        <fullName evidence="8">FAD binding domain-containingprotein</fullName>
    </submittedName>
</protein>
<dbReference type="Gene3D" id="3.50.50.60">
    <property type="entry name" value="FAD/NAD(P)-binding domain"/>
    <property type="match status" value="1"/>
</dbReference>
<gene>
    <name evidence="8" type="ORF">VFPBJ_08556</name>
</gene>
<evidence type="ECO:0000256" key="3">
    <source>
        <dbReference type="ARBA" id="ARBA00022630"/>
    </source>
</evidence>
<comment type="cofactor">
    <cofactor evidence="1">
        <name>FAD</name>
        <dbReference type="ChEBI" id="CHEBI:57692"/>
    </cofactor>
</comment>
<accession>A0A179GED2</accession>
<dbReference type="GO" id="GO:0004497">
    <property type="term" value="F:monooxygenase activity"/>
    <property type="evidence" value="ECO:0007669"/>
    <property type="project" value="UniProtKB-KW"/>
</dbReference>
<dbReference type="InterPro" id="IPR050562">
    <property type="entry name" value="FAD_mOase_fung"/>
</dbReference>
<evidence type="ECO:0000256" key="1">
    <source>
        <dbReference type="ARBA" id="ARBA00001974"/>
    </source>
</evidence>
<reference evidence="8 9" key="1">
    <citation type="submission" date="2016-01" db="EMBL/GenBank/DDBJ databases">
        <title>Biosynthesis of antibiotic leucinostatins and their inhibition on Phytophthora in bio-control Purpureocillium lilacinum.</title>
        <authorList>
            <person name="Wang G."/>
            <person name="Liu Z."/>
            <person name="Lin R."/>
            <person name="Li E."/>
            <person name="Mao Z."/>
            <person name="Ling J."/>
            <person name="Yin W."/>
            <person name="Xie B."/>
        </authorList>
    </citation>
    <scope>NUCLEOTIDE SEQUENCE [LARGE SCALE GENOMIC DNA]</scope>
    <source>
        <strain evidence="8">PLBJ-1</strain>
    </source>
</reference>
<evidence type="ECO:0000256" key="5">
    <source>
        <dbReference type="ARBA" id="ARBA00023002"/>
    </source>
</evidence>
<evidence type="ECO:0000313" key="9">
    <source>
        <dbReference type="Proteomes" id="UP000078240"/>
    </source>
</evidence>
<keyword evidence="5" id="KW-0560">Oxidoreductase</keyword>
<evidence type="ECO:0000256" key="2">
    <source>
        <dbReference type="ARBA" id="ARBA00007992"/>
    </source>
</evidence>
<sequence>MASHCRIVIAGGGIAGLALALMLERFDIDYILLESHSQIAPDVGASIGMFPNGLRILDQLGCVDPIKQLFGGACPYNTSHTRSENGEVLSTVHEFFGQLEERHSYGLYFFDRQKLLQILHDKIQHKERILVQKKVIKVGLIQGGVEAICADGSVFPGLLLVGADGVHSAVRQSMTDLGHKLQPGYFDPTEKNRVPCYYRCSFGIAQHVPNWVPGEQHLVFGTGRSQLVASGPDDRVYWFMMERLPVPKFGDDIPRYSKEDEVDFVTRNATVPITTKVTFGDVFEKRLTSTLTPLHEMVYEKWFFKRVITLGDSAHKPNPIGGQGGNGALESCAVLVNCLNSLRESRGGSIADLTDEEVEQVFQQTQSARHERAKEIVARAHEMQALFANERPIVTALVQRVIQPLGGPGQVFSMMSSNYLPAAKIERLPVPYRPRLIPFNDELPATPVDESTHKWVRGAFVGSMGLTLMLSKGSFRLPFNDVASWSESNLSLKWFGNNAVSAFFEVVTSILAIPIESPSARLHLWSFLPQLISPVLIYTIEGYRRGNQGSALSLSILFNAGMQLQGIGRIAPLHAILSAFSSVCGPADGAIPLEVAQSLVPAVTLGFIVPTIMALAPNPNKTAWHAWLGLWQFAPPLVNILTYGISTGLRKWNRSQDVKKRDCRKDGYDQDVQTLGSVYTFAFAVQATAHIATLAYGWHHPGINLASTFFKLPNPFKADWRLPNLAAQLATFFRYDMALAVAAYVGGNLWSIWTLHRQGYIKTREALKAALGVVAGQLFVGPGATWAGLWYWRECKIAGIAQVNSDGITSAKGKLGYSSP</sequence>
<comment type="similarity">
    <text evidence="2">Belongs to the paxM FAD-dependent monooxygenase family.</text>
</comment>
<dbReference type="InterPro" id="IPR002938">
    <property type="entry name" value="FAD-bd"/>
</dbReference>
<dbReference type="EMBL" id="LSBH01000007">
    <property type="protein sequence ID" value="OAQ76196.1"/>
    <property type="molecule type" value="Genomic_DNA"/>
</dbReference>
<feature type="domain" description="FAD-binding" evidence="7">
    <location>
        <begin position="5"/>
        <end position="174"/>
    </location>
</feature>
<evidence type="ECO:0000313" key="8">
    <source>
        <dbReference type="EMBL" id="OAQ76196.1"/>
    </source>
</evidence>
<dbReference type="PANTHER" id="PTHR47356">
    <property type="entry name" value="FAD-DEPENDENT MONOOXYGENASE ASQG-RELATED"/>
    <property type="match status" value="1"/>
</dbReference>
<dbReference type="AlphaFoldDB" id="A0A179GED2"/>
<name>A0A179GED2_PURLI</name>
<keyword evidence="6" id="KW-0503">Monooxygenase</keyword>
<evidence type="ECO:0000256" key="6">
    <source>
        <dbReference type="ARBA" id="ARBA00023033"/>
    </source>
</evidence>